<feature type="domain" description="FAD/NAD(P)-binding" evidence="2">
    <location>
        <begin position="5"/>
        <end position="308"/>
    </location>
</feature>
<dbReference type="Pfam" id="PF07992">
    <property type="entry name" value="Pyr_redox_2"/>
    <property type="match status" value="1"/>
</dbReference>
<evidence type="ECO:0000313" key="4">
    <source>
        <dbReference type="Proteomes" id="UP000294919"/>
    </source>
</evidence>
<evidence type="ECO:0000313" key="3">
    <source>
        <dbReference type="EMBL" id="TCO71461.1"/>
    </source>
</evidence>
<evidence type="ECO:0000259" key="2">
    <source>
        <dbReference type="Pfam" id="PF07992"/>
    </source>
</evidence>
<dbReference type="Gene3D" id="3.50.50.60">
    <property type="entry name" value="FAD/NAD(P)-binding domain"/>
    <property type="match status" value="2"/>
</dbReference>
<dbReference type="InterPro" id="IPR036188">
    <property type="entry name" value="FAD/NAD-bd_sf"/>
</dbReference>
<keyword evidence="1" id="KW-0560">Oxidoreductase</keyword>
<dbReference type="RefSeq" id="WP_243116666.1">
    <property type="nucleotide sequence ID" value="NZ_SLWV01000021.1"/>
</dbReference>
<gene>
    <name evidence="3" type="ORF">EV214_12111</name>
</gene>
<evidence type="ECO:0000256" key="1">
    <source>
        <dbReference type="ARBA" id="ARBA00023002"/>
    </source>
</evidence>
<dbReference type="PRINTS" id="PR00469">
    <property type="entry name" value="PNDRDTASEII"/>
</dbReference>
<comment type="caution">
    <text evidence="3">The sequence shown here is derived from an EMBL/GenBank/DDBJ whole genome shotgun (WGS) entry which is preliminary data.</text>
</comment>
<dbReference type="PANTHER" id="PTHR42949:SF3">
    <property type="entry name" value="ANAEROBIC GLYCEROL-3-PHOSPHATE DEHYDROGENASE SUBUNIT B"/>
    <property type="match status" value="1"/>
</dbReference>
<organism evidence="3 4">
    <name type="scientific">Marinisporobacter balticus</name>
    <dbReference type="NCBI Taxonomy" id="2018667"/>
    <lineage>
        <taxon>Bacteria</taxon>
        <taxon>Bacillati</taxon>
        <taxon>Bacillota</taxon>
        <taxon>Clostridia</taxon>
        <taxon>Peptostreptococcales</taxon>
        <taxon>Thermotaleaceae</taxon>
        <taxon>Marinisporobacter</taxon>
    </lineage>
</organism>
<dbReference type="SUPFAM" id="SSF51905">
    <property type="entry name" value="FAD/NAD(P)-binding domain"/>
    <property type="match status" value="1"/>
</dbReference>
<name>A0A4R2KD05_9FIRM</name>
<dbReference type="GO" id="GO:0016491">
    <property type="term" value="F:oxidoreductase activity"/>
    <property type="evidence" value="ECO:0007669"/>
    <property type="project" value="UniProtKB-KW"/>
</dbReference>
<keyword evidence="4" id="KW-1185">Reference proteome</keyword>
<proteinExistence type="predicted"/>
<dbReference type="AlphaFoldDB" id="A0A4R2KD05"/>
<dbReference type="InterPro" id="IPR051691">
    <property type="entry name" value="Metab_Enz_Cyan_OpOx_G3PDH"/>
</dbReference>
<protein>
    <submittedName>
        <fullName evidence="3">Thioredoxin reductase</fullName>
    </submittedName>
</protein>
<dbReference type="Proteomes" id="UP000294919">
    <property type="component" value="Unassembled WGS sequence"/>
</dbReference>
<reference evidence="3 4" key="1">
    <citation type="submission" date="2019-03" db="EMBL/GenBank/DDBJ databases">
        <title>Genomic Encyclopedia of Type Strains, Phase IV (KMG-IV): sequencing the most valuable type-strain genomes for metagenomic binning, comparative biology and taxonomic classification.</title>
        <authorList>
            <person name="Goeker M."/>
        </authorList>
    </citation>
    <scope>NUCLEOTIDE SEQUENCE [LARGE SCALE GENOMIC DNA]</scope>
    <source>
        <strain evidence="3 4">DSM 102940</strain>
    </source>
</reference>
<dbReference type="InterPro" id="IPR023753">
    <property type="entry name" value="FAD/NAD-binding_dom"/>
</dbReference>
<dbReference type="PANTHER" id="PTHR42949">
    <property type="entry name" value="ANAEROBIC GLYCEROL-3-PHOSPHATE DEHYDROGENASE SUBUNIT B"/>
    <property type="match status" value="1"/>
</dbReference>
<accession>A0A4R2KD05</accession>
<sequence length="363" mass="38675">MNKASIVIIGGGPAGLSAAIEGAKAGAKVLVIDENGKPGGQLFKQIHKFFGSKEHKAGTRGINIGDQLLEEAKRLDIEVWLNTEVCGIDKNKKIWGIRDKKQSFSIVADKIILATGAIENAVKFSGWTLPGVMGAGAAQTMINLNRTLPGKKILMLGSGNVGVIVSYQLMQAGAEVVGIVEAAPRLGGYGVHTAKVRRAGVNFYTSHTISRAIGENCVEAVEIVQLDSNWKPIEGTEKILEVDTICIAAGLTPLTELAWIAGSKFVYIQEMGGHVPAHNKTMETTVEGIYVAGDVSGIEEASTAMEEGRLAGINAAASLGFYIEKEQEERTKIVWNGLNALRCGPFGHKRKNAKDKILASREG</sequence>
<dbReference type="EMBL" id="SLWV01000021">
    <property type="protein sequence ID" value="TCO71461.1"/>
    <property type="molecule type" value="Genomic_DNA"/>
</dbReference>
<dbReference type="PRINTS" id="PR00368">
    <property type="entry name" value="FADPNR"/>
</dbReference>